<dbReference type="SUPFAM" id="SSF52540">
    <property type="entry name" value="P-loop containing nucleoside triphosphate hydrolases"/>
    <property type="match status" value="1"/>
</dbReference>
<dbReference type="AlphaFoldDB" id="A0A542ZIA3"/>
<keyword evidence="5" id="KW-1185">Reference proteome</keyword>
<dbReference type="InterPro" id="IPR048428">
    <property type="entry name" value="YobI-NTPase"/>
</dbReference>
<keyword evidence="2" id="KW-1133">Transmembrane helix</keyword>
<sequence>MTGAGGEASLTPEGKARHEVDVPLAPDGPSVAGSSALPASAAPTESGASGPLSEVSLRSLAPHFEEAQHRAYVQRLEEALGGQENLNIALTGRYGTGKSSVLDGFEQNHKATTLRLAISTLAPSAEGVTLTNRIQKELVKQLLYSATARTVRHSRFRRIRPLSRLRAVGESATAVGLLGLLLGLLGWLPSPAWAGAGQPWPVRVGLWGLVGSLMVVPLAVTRLVTYDRFFVSDLSAAGASVKLSTKTATYFDEYLDEIVHFFNAEPYDIVILEDLDRFDDPQIFEALRELNTLLNHTPERLKKDTPLRFVYAVRDSLFEQLGADTKEKASDAAVAETVRANRTKFFDLVIPVVPFISHRNARELLTELLDKAGVTTVDRRLVDLVARHTTDMRLLMNMRNEYLVFAERLLESDSPAPELNASKLFALVAYKNFHLRDFEQIARRGSDLDSLYTHRRDLVRAAVAEREKRKRDLAAGRVRARSIAPVARKVGDRLRALGQAALAGSNWPGYQLRFSVSSTRYDPDELASTEFWAEAAEAAEVVILAQSHPGAGPQRVMTLGEDALGALFPEALTKNRWDTLGDEAARAELAELDADIAFLRGADFHDLAAAGGFTFRVDETDQTFTQIIDATMKSDLARDLVKRGYLDRNFPLYAALFYGHFTGVDVATFIVQTVQTHTMDIDYRFTSPASVANLLDEASEDFTQTISAYNIAVLDHLLATSDERATNIVDHLIADFDDPAQEFVTAYLTSGEQRTRLAAQLSGRRWRKVFPYLVASESVPDDVRPELVNAALLAGDPEAPYDLGLQVSEFLVEHYPSMSAFTEAHDESVTRTVATLLEQADVSVPDLEAVHETLREQVVDRNLYRLTAPNLRAALDLTGDVSLDRVRANKTVYQYCLANPSEYLSAVELDDETPHAVRTTETLTAVLSEVADDWNPDQVRQLADGAATESALQRLDEVPTSSWPALAAAKLFRPSLANLEAYRAEVGTIDAHLAALLLEAGQIDTDEDEAAADRQPDKVAAAVALLNAGDTIREPADRVTLVRSLNLEGPLTAANLTPEPSHLFALLLQHRLVADDATSFSHFHEAGWEAMGPAILASDHIEEFLTADLVEAMVADLFRSPHVRDKVGRLVLEDLEQFVPDDDGPALIAAADFAVDHGVPLPLDQVRRVAATGQATAPDLTVRLLVMATPPPTADDIVATLTELGPPYNNLTTHSQTTFDVPDDDAHRALFQTLTAADICTTRRKNRHRVVKLAPPA</sequence>
<dbReference type="Proteomes" id="UP000319514">
    <property type="component" value="Unassembled WGS sequence"/>
</dbReference>
<evidence type="ECO:0000256" key="1">
    <source>
        <dbReference type="SAM" id="MobiDB-lite"/>
    </source>
</evidence>
<dbReference type="Pfam" id="PF20693">
    <property type="entry name" value="YobI-ATPase"/>
    <property type="match status" value="1"/>
</dbReference>
<evidence type="ECO:0000256" key="2">
    <source>
        <dbReference type="SAM" id="Phobius"/>
    </source>
</evidence>
<keyword evidence="2" id="KW-0812">Transmembrane</keyword>
<evidence type="ECO:0000313" key="5">
    <source>
        <dbReference type="Proteomes" id="UP000319514"/>
    </source>
</evidence>
<comment type="caution">
    <text evidence="4">The sequence shown here is derived from an EMBL/GenBank/DDBJ whole genome shotgun (WGS) entry which is preliminary data.</text>
</comment>
<protein>
    <recommendedName>
        <fullName evidence="3">YobI-like P-loop NTPase domain-containing protein</fullName>
    </recommendedName>
</protein>
<reference evidence="4 5" key="1">
    <citation type="submission" date="2019-06" db="EMBL/GenBank/DDBJ databases">
        <title>Sequencing the genomes of 1000 actinobacteria strains.</title>
        <authorList>
            <person name="Klenk H.-P."/>
        </authorList>
    </citation>
    <scope>NUCLEOTIDE SEQUENCE [LARGE SCALE GENOMIC DNA]</scope>
    <source>
        <strain evidence="4 5">DSM 18082</strain>
    </source>
</reference>
<gene>
    <name evidence="4" type="ORF">FB474_1454</name>
</gene>
<evidence type="ECO:0000313" key="4">
    <source>
        <dbReference type="EMBL" id="TQL60077.1"/>
    </source>
</evidence>
<accession>A0A542ZIA3</accession>
<proteinExistence type="predicted"/>
<keyword evidence="2" id="KW-0472">Membrane</keyword>
<feature type="region of interest" description="Disordered" evidence="1">
    <location>
        <begin position="1"/>
        <end position="52"/>
    </location>
</feature>
<dbReference type="EMBL" id="VFOQ01000001">
    <property type="protein sequence ID" value="TQL60077.1"/>
    <property type="molecule type" value="Genomic_DNA"/>
</dbReference>
<dbReference type="InterPro" id="IPR027417">
    <property type="entry name" value="P-loop_NTPase"/>
</dbReference>
<feature type="domain" description="YobI-like P-loop NTPase" evidence="3">
    <location>
        <begin position="72"/>
        <end position="448"/>
    </location>
</feature>
<evidence type="ECO:0000259" key="3">
    <source>
        <dbReference type="Pfam" id="PF20693"/>
    </source>
</evidence>
<name>A0A542ZIA3_9MICO</name>
<feature type="compositionally biased region" description="Low complexity" evidence="1">
    <location>
        <begin position="29"/>
        <end position="46"/>
    </location>
</feature>
<feature type="transmembrane region" description="Helical" evidence="2">
    <location>
        <begin position="167"/>
        <end position="188"/>
    </location>
</feature>
<feature type="transmembrane region" description="Helical" evidence="2">
    <location>
        <begin position="200"/>
        <end position="220"/>
    </location>
</feature>
<organism evidence="4 5">
    <name type="scientific">Oryzihumus leptocrescens</name>
    <dbReference type="NCBI Taxonomy" id="297536"/>
    <lineage>
        <taxon>Bacteria</taxon>
        <taxon>Bacillati</taxon>
        <taxon>Actinomycetota</taxon>
        <taxon>Actinomycetes</taxon>
        <taxon>Micrococcales</taxon>
        <taxon>Intrasporangiaceae</taxon>
        <taxon>Oryzihumus</taxon>
    </lineage>
</organism>